<keyword evidence="4 7" id="KW-0812">Transmembrane</keyword>
<evidence type="ECO:0000313" key="8">
    <source>
        <dbReference type="EMBL" id="ACD71404.1"/>
    </source>
</evidence>
<comment type="similarity">
    <text evidence="2 7">Belongs to the UPF0056 (MarC) family.</text>
</comment>
<accession>A0A0H3BK50</accession>
<dbReference type="InterPro" id="IPR002771">
    <property type="entry name" value="Multi_antbiot-R_MarC"/>
</dbReference>
<evidence type="ECO:0000313" key="9">
    <source>
        <dbReference type="Proteomes" id="UP000001202"/>
    </source>
</evidence>
<evidence type="ECO:0000256" key="1">
    <source>
        <dbReference type="ARBA" id="ARBA00004651"/>
    </source>
</evidence>
<evidence type="ECO:0000256" key="6">
    <source>
        <dbReference type="ARBA" id="ARBA00023136"/>
    </source>
</evidence>
<feature type="transmembrane region" description="Helical" evidence="7">
    <location>
        <begin position="254"/>
        <end position="275"/>
    </location>
</feature>
<reference evidence="8 9" key="1">
    <citation type="journal article" date="2008" name="BMC Microbiol.">
        <title>Complete genome sequence of Treponema pallidum ssp. pallidum strain SS14 determined with oligonucleotide arrays.</title>
        <authorList>
            <person name="Matejkova P."/>
            <person name="Strouhal M."/>
            <person name="Smajs D."/>
            <person name="Norris S.J."/>
            <person name="Palzkill T."/>
            <person name="Petrosino J.F."/>
            <person name="Sodergren E."/>
            <person name="Norton J.E."/>
            <person name="Singh J."/>
            <person name="Richmond T.A."/>
            <person name="Molla M.N."/>
            <person name="Albert T.J."/>
            <person name="Weinstock G.M."/>
        </authorList>
    </citation>
    <scope>NUCLEOTIDE SEQUENCE [LARGE SCALE GENOMIC DNA]</scope>
    <source>
        <strain evidence="8 9">SS14</strain>
    </source>
</reference>
<dbReference type="AlphaFoldDB" id="A0A0H3BK50"/>
<evidence type="ECO:0000256" key="3">
    <source>
        <dbReference type="ARBA" id="ARBA00022475"/>
    </source>
</evidence>
<dbReference type="GO" id="GO:0005886">
    <property type="term" value="C:plasma membrane"/>
    <property type="evidence" value="ECO:0007669"/>
    <property type="project" value="UniProtKB-SubCell"/>
</dbReference>
<comment type="subcellular location">
    <subcellularLocation>
        <location evidence="7">Cell inner membrane</location>
        <topology evidence="7">Multi-pass membrane protein</topology>
    </subcellularLocation>
    <subcellularLocation>
        <location evidence="1">Cell membrane</location>
        <topology evidence="1">Multi-pass membrane protein</topology>
    </subcellularLocation>
</comment>
<gene>
    <name evidence="8" type="ordered locus">TPASS_0988</name>
</gene>
<dbReference type="PATRIC" id="fig|455434.6.peg.975"/>
<evidence type="ECO:0000256" key="4">
    <source>
        <dbReference type="ARBA" id="ARBA00022692"/>
    </source>
</evidence>
<comment type="caution">
    <text evidence="7">Lacks conserved residue(s) required for the propagation of feature annotation.</text>
</comment>
<keyword evidence="5 7" id="KW-1133">Transmembrane helix</keyword>
<evidence type="ECO:0000256" key="5">
    <source>
        <dbReference type="ARBA" id="ARBA00022989"/>
    </source>
</evidence>
<feature type="transmembrane region" description="Helical" evidence="7">
    <location>
        <begin position="186"/>
        <end position="208"/>
    </location>
</feature>
<protein>
    <recommendedName>
        <fullName evidence="7">UPF0056 inner membrane protein</fullName>
    </recommendedName>
</protein>
<keyword evidence="3" id="KW-1003">Cell membrane</keyword>
<dbReference type="Proteomes" id="UP000001202">
    <property type="component" value="Chromosome"/>
</dbReference>
<dbReference type="PANTHER" id="PTHR33508:SF10">
    <property type="entry name" value="UPF0056 INNER MEMBRANE PROTEIN YHGN"/>
    <property type="match status" value="1"/>
</dbReference>
<evidence type="ECO:0000256" key="2">
    <source>
        <dbReference type="ARBA" id="ARBA00009784"/>
    </source>
</evidence>
<feature type="transmembrane region" description="Helical" evidence="7">
    <location>
        <begin position="122"/>
        <end position="147"/>
    </location>
</feature>
<evidence type="ECO:0000256" key="7">
    <source>
        <dbReference type="RuleBase" id="RU362048"/>
    </source>
</evidence>
<dbReference type="Pfam" id="PF01914">
    <property type="entry name" value="MarC"/>
    <property type="match status" value="1"/>
</dbReference>
<keyword evidence="6 7" id="KW-0472">Membrane</keyword>
<feature type="transmembrane region" description="Helical" evidence="7">
    <location>
        <begin position="220"/>
        <end position="242"/>
    </location>
</feature>
<dbReference type="EMBL" id="CP000805">
    <property type="protein sequence ID" value="ACD71404.1"/>
    <property type="molecule type" value="Genomic_DNA"/>
</dbReference>
<proteinExistence type="inferred from homology"/>
<organism evidence="8 9">
    <name type="scientific">Treponema pallidum subsp. pallidum (strain SS14)</name>
    <dbReference type="NCBI Taxonomy" id="455434"/>
    <lineage>
        <taxon>Bacteria</taxon>
        <taxon>Pseudomonadati</taxon>
        <taxon>Spirochaetota</taxon>
        <taxon>Spirochaetia</taxon>
        <taxon>Spirochaetales</taxon>
        <taxon>Treponemataceae</taxon>
        <taxon>Treponema</taxon>
    </lineage>
</organism>
<dbReference type="KEGG" id="tpp:TPASS_0988"/>
<name>A0A0H3BK50_TREPS</name>
<dbReference type="PANTHER" id="PTHR33508">
    <property type="entry name" value="UPF0056 MEMBRANE PROTEIN YHCE"/>
    <property type="match status" value="1"/>
</dbReference>
<sequence length="278" mass="30912">MLCMLEMDSARQRFVRDVEHIRHEDMHEMGICARRGFTCSDTHPHRKRHSQKKCCTRAVPTQGNGDCRTRGSSRILTPRMSTWTHIWSTAFTLLFIIDPIGNIPVVLSVLRTVPAERHTRIIFRELLLGLVLMLSFLFCGKVFLSLFQLETGVMKMAGSVILFLVGIKMVFPDQHALPSTTEEEPFIVPIATPMIAGPSAFTTLVIMGETKGTSRLATCAALLVAWTLACLIMISAPCLYRLLKEKGITALERITGILLLILSIQMCVEGARGIIATS</sequence>
<feature type="transmembrane region" description="Helical" evidence="7">
    <location>
        <begin position="86"/>
        <end position="110"/>
    </location>
</feature>